<evidence type="ECO:0000256" key="1">
    <source>
        <dbReference type="SAM" id="MobiDB-lite"/>
    </source>
</evidence>
<dbReference type="EMBL" id="CP023819">
    <property type="protein sequence ID" value="ATL91153.1"/>
    <property type="molecule type" value="Genomic_DNA"/>
</dbReference>
<dbReference type="AlphaFoldDB" id="A0A291TD95"/>
<evidence type="ECO:0000313" key="3">
    <source>
        <dbReference type="EMBL" id="ATL91153.1"/>
    </source>
</evidence>
<name>A0A291TD95_9FIRM</name>
<evidence type="ECO:0008006" key="5">
    <source>
        <dbReference type="Google" id="ProtNLM"/>
    </source>
</evidence>
<accession>A0A291TD95</accession>
<dbReference type="InterPro" id="IPR053139">
    <property type="entry name" value="Surface_bspA-like"/>
</dbReference>
<dbReference type="Pfam" id="PF13306">
    <property type="entry name" value="LRR_5"/>
    <property type="match status" value="1"/>
</dbReference>
<dbReference type="SUPFAM" id="SSF52058">
    <property type="entry name" value="L domain-like"/>
    <property type="match status" value="1"/>
</dbReference>
<proteinExistence type="predicted"/>
<dbReference type="Gene3D" id="3.80.10.10">
    <property type="entry name" value="Ribonuclease Inhibitor"/>
    <property type="match status" value="1"/>
</dbReference>
<gene>
    <name evidence="3" type="ORF">CRH10_13075</name>
</gene>
<feature type="region of interest" description="Disordered" evidence="1">
    <location>
        <begin position="37"/>
        <end position="85"/>
    </location>
</feature>
<dbReference type="PANTHER" id="PTHR45661">
    <property type="entry name" value="SURFACE ANTIGEN"/>
    <property type="match status" value="1"/>
</dbReference>
<evidence type="ECO:0000256" key="2">
    <source>
        <dbReference type="SAM" id="SignalP"/>
    </source>
</evidence>
<keyword evidence="2" id="KW-0732">Signal</keyword>
<evidence type="ECO:0000313" key="4">
    <source>
        <dbReference type="Proteomes" id="UP000223709"/>
    </source>
</evidence>
<feature type="compositionally biased region" description="Low complexity" evidence="1">
    <location>
        <begin position="45"/>
        <end position="71"/>
    </location>
</feature>
<reference evidence="3 4" key="1">
    <citation type="submission" date="2017-10" db="EMBL/GenBank/DDBJ databases">
        <title>Complete Genome Sequence of Faecalibacterium prausnitzii isolated from the gut of healthy adult Indian.</title>
        <authorList>
            <person name="Bag S."/>
            <person name="Ghosh T.S."/>
            <person name="Das B."/>
        </authorList>
    </citation>
    <scope>NUCLEOTIDE SEQUENCE [LARGE SCALE GENOMIC DNA]</scope>
    <source>
        <strain evidence="3 4">Indica</strain>
    </source>
</reference>
<organism evidence="3 4">
    <name type="scientific">Faecalibacterium prausnitzii</name>
    <dbReference type="NCBI Taxonomy" id="853"/>
    <lineage>
        <taxon>Bacteria</taxon>
        <taxon>Bacillati</taxon>
        <taxon>Bacillota</taxon>
        <taxon>Clostridia</taxon>
        <taxon>Eubacteriales</taxon>
        <taxon>Oscillospiraceae</taxon>
        <taxon>Faecalibacterium</taxon>
    </lineage>
</organism>
<dbReference type="InterPro" id="IPR026906">
    <property type="entry name" value="LRR_5"/>
</dbReference>
<dbReference type="InterPro" id="IPR032675">
    <property type="entry name" value="LRR_dom_sf"/>
</dbReference>
<sequence>MVPAGQNRRLAMKWRTVLCTALLLCGTVLLSACGGGEMPAPAEPPASSEVSAPSQPEEVPAPSESASSSEPEPLPEPEPPKPWDGMVIPEGCKAEWKIEQGKLVLVSYEFTNGANVLLPTGKPYSIGANCFMKNWKLTGITIPEDVVEIQQSAFQESGLKQIYIPASVKELKNDVFADCHSLTTATIGNTPMTGQRIFARCKALQSVQLGEGVIRIEEGAFEHSGLKKIVLPGTLSNVEKYAFDYCNLETIVYNGDWEAKKSTLTIGEQNDALLTATQN</sequence>
<dbReference type="PANTHER" id="PTHR45661:SF3">
    <property type="entry name" value="IG-LIKE DOMAIN-CONTAINING PROTEIN"/>
    <property type="match status" value="1"/>
</dbReference>
<feature type="chain" id="PRO_5039406507" description="Leucine-rich repeat domain-containing protein" evidence="2">
    <location>
        <begin position="33"/>
        <end position="279"/>
    </location>
</feature>
<protein>
    <recommendedName>
        <fullName evidence="5">Leucine-rich repeat domain-containing protein</fullName>
    </recommendedName>
</protein>
<feature type="signal peptide" evidence="2">
    <location>
        <begin position="1"/>
        <end position="32"/>
    </location>
</feature>
<dbReference type="Proteomes" id="UP000223709">
    <property type="component" value="Chromosome"/>
</dbReference>
<feature type="compositionally biased region" description="Pro residues" evidence="1">
    <location>
        <begin position="72"/>
        <end position="82"/>
    </location>
</feature>